<name>A0A0W0Z065_9GAMM</name>
<evidence type="ECO:0000259" key="3">
    <source>
        <dbReference type="SMART" id="SM00062"/>
    </source>
</evidence>
<evidence type="ECO:0000313" key="4">
    <source>
        <dbReference type="EMBL" id="KTD62503.1"/>
    </source>
</evidence>
<comment type="caution">
    <text evidence="4">The sequence shown here is derived from an EMBL/GenBank/DDBJ whole genome shotgun (WGS) entry which is preliminary data.</text>
</comment>
<dbReference type="PANTHER" id="PTHR35936:SF34">
    <property type="entry name" value="ABC TRANSPORTER EXTRACELLULAR-BINDING PROTEIN YCKB-RELATED"/>
    <property type="match status" value="1"/>
</dbReference>
<dbReference type="eggNOG" id="COG0834">
    <property type="taxonomic scope" value="Bacteria"/>
</dbReference>
<dbReference type="OrthoDB" id="5650461at2"/>
<accession>A0A0W0Z065</accession>
<proteinExistence type="inferred from homology"/>
<gene>
    <name evidence="4" type="ORF">Lsha_1203</name>
</gene>
<organism evidence="4 5">
    <name type="scientific">Legionella shakespearei DSM 23087</name>
    <dbReference type="NCBI Taxonomy" id="1122169"/>
    <lineage>
        <taxon>Bacteria</taxon>
        <taxon>Pseudomonadati</taxon>
        <taxon>Pseudomonadota</taxon>
        <taxon>Gammaproteobacteria</taxon>
        <taxon>Legionellales</taxon>
        <taxon>Legionellaceae</taxon>
        <taxon>Legionella</taxon>
    </lineage>
</organism>
<dbReference type="SUPFAM" id="SSF53850">
    <property type="entry name" value="Periplasmic binding protein-like II"/>
    <property type="match status" value="1"/>
</dbReference>
<dbReference type="PANTHER" id="PTHR35936">
    <property type="entry name" value="MEMBRANE-BOUND LYTIC MUREIN TRANSGLYCOSYLASE F"/>
    <property type="match status" value="1"/>
</dbReference>
<dbReference type="EMBL" id="LNYW01000033">
    <property type="protein sequence ID" value="KTD62503.1"/>
    <property type="molecule type" value="Genomic_DNA"/>
</dbReference>
<sequence length="244" mass="26936">MKRFVFIILFLCNFLVHGSPVIVGVVPYAPPFSSKSGSGDNYFGFAIDLMSQICKRINMECVYKAAPVNSQLSLLNQGTVDVVFTPQPITVLSNNDYLFSLPYLASDGQFLTLDANKSINSAQDVTGKRIGVLKNTLYDSLLRTNHASDSTITQYGAFEDMMTGLVNKDVDVIIMNYSVAHYLINNNVNSFRLVGNKIPVGEGYGILALQKNAALIKQINSALLSLEEDGTYLEIYKQYFGNQI</sequence>
<protein>
    <submittedName>
        <fullName evidence="4">Glutamine ABC transporter</fullName>
    </submittedName>
</protein>
<keyword evidence="5" id="KW-1185">Reference proteome</keyword>
<dbReference type="Gene3D" id="3.40.190.10">
    <property type="entry name" value="Periplasmic binding protein-like II"/>
    <property type="match status" value="2"/>
</dbReference>
<comment type="similarity">
    <text evidence="1">Belongs to the bacterial solute-binding protein 3 family.</text>
</comment>
<feature type="domain" description="Solute-binding protein family 3/N-terminal" evidence="3">
    <location>
        <begin position="20"/>
        <end position="243"/>
    </location>
</feature>
<dbReference type="SMART" id="SM00062">
    <property type="entry name" value="PBPb"/>
    <property type="match status" value="1"/>
</dbReference>
<dbReference type="Pfam" id="PF00497">
    <property type="entry name" value="SBP_bac_3"/>
    <property type="match status" value="1"/>
</dbReference>
<reference evidence="4 5" key="1">
    <citation type="submission" date="2015-11" db="EMBL/GenBank/DDBJ databases">
        <title>Genomic analysis of 38 Legionella species identifies large and diverse effector repertoires.</title>
        <authorList>
            <person name="Burstein D."/>
            <person name="Amaro F."/>
            <person name="Zusman T."/>
            <person name="Lifshitz Z."/>
            <person name="Cohen O."/>
            <person name="Gilbert J.A."/>
            <person name="Pupko T."/>
            <person name="Shuman H.A."/>
            <person name="Segal G."/>
        </authorList>
    </citation>
    <scope>NUCLEOTIDE SEQUENCE [LARGE SCALE GENOMIC DNA]</scope>
    <source>
        <strain evidence="4 5">ATCC 49655</strain>
    </source>
</reference>
<dbReference type="STRING" id="1122169.Lsha_1203"/>
<dbReference type="RefSeq" id="WP_018577884.1">
    <property type="nucleotide sequence ID" value="NZ_KB892415.1"/>
</dbReference>
<evidence type="ECO:0000313" key="5">
    <source>
        <dbReference type="Proteomes" id="UP000054600"/>
    </source>
</evidence>
<evidence type="ECO:0000256" key="1">
    <source>
        <dbReference type="ARBA" id="ARBA00010333"/>
    </source>
</evidence>
<keyword evidence="2" id="KW-0732">Signal</keyword>
<evidence type="ECO:0000256" key="2">
    <source>
        <dbReference type="ARBA" id="ARBA00022729"/>
    </source>
</evidence>
<dbReference type="AlphaFoldDB" id="A0A0W0Z065"/>
<dbReference type="InterPro" id="IPR001638">
    <property type="entry name" value="Solute-binding_3/MltF_N"/>
</dbReference>
<dbReference type="Proteomes" id="UP000054600">
    <property type="component" value="Unassembled WGS sequence"/>
</dbReference>
<dbReference type="PATRIC" id="fig|1122169.6.peg.1388"/>